<evidence type="ECO:0000313" key="2">
    <source>
        <dbReference type="Proteomes" id="UP000502248"/>
    </source>
</evidence>
<dbReference type="RefSeq" id="WP_169279295.1">
    <property type="nucleotide sequence ID" value="NZ_CP051680.1"/>
</dbReference>
<dbReference type="Proteomes" id="UP000502248">
    <property type="component" value="Chromosome"/>
</dbReference>
<reference evidence="1 2" key="1">
    <citation type="submission" date="2020-04" db="EMBL/GenBank/DDBJ databases">
        <title>Genome sequencing of novel species.</title>
        <authorList>
            <person name="Heo J."/>
            <person name="Kim S.-J."/>
            <person name="Kim J.-S."/>
            <person name="Hong S.-B."/>
            <person name="Kwon S.-W."/>
        </authorList>
    </citation>
    <scope>NUCLEOTIDE SEQUENCE [LARGE SCALE GENOMIC DNA]</scope>
    <source>
        <strain evidence="1 2">MFER-1</strain>
    </source>
</reference>
<dbReference type="EMBL" id="CP051680">
    <property type="protein sequence ID" value="QJD82998.1"/>
    <property type="molecule type" value="Genomic_DNA"/>
</dbReference>
<evidence type="ECO:0008006" key="3">
    <source>
        <dbReference type="Google" id="ProtNLM"/>
    </source>
</evidence>
<sequence length="174" mass="19729">MDSSLHFLVKRAYATPSLRQNMMNSGMICMYSDFSGQKETNDCGIACCWVYRRNIYVDSKQVTVEQIGDSVHGELLAIVYSLEILGETLAEMETRPKIAMLYTDCSCIARLISKDSHLKPQYEEMRNQITATINGLKMFFPEISVRVKYISNHKKNNALHKIAHVAARKAIGKS</sequence>
<gene>
    <name evidence="1" type="ORF">HH215_07305</name>
</gene>
<evidence type="ECO:0000313" key="1">
    <source>
        <dbReference type="EMBL" id="QJD82998.1"/>
    </source>
</evidence>
<dbReference type="Gene3D" id="3.30.420.10">
    <property type="entry name" value="Ribonuclease H-like superfamily/Ribonuclease H"/>
    <property type="match status" value="1"/>
</dbReference>
<accession>A0A7Z2VGX5</accession>
<protein>
    <recommendedName>
        <fullName evidence="3">RNase H type-1 domain-containing protein</fullName>
    </recommendedName>
</protein>
<keyword evidence="2" id="KW-1185">Reference proteome</keyword>
<proteinExistence type="predicted"/>
<organism evidence="1 2">
    <name type="scientific">Cohnella herbarum</name>
    <dbReference type="NCBI Taxonomy" id="2728023"/>
    <lineage>
        <taxon>Bacteria</taxon>
        <taxon>Bacillati</taxon>
        <taxon>Bacillota</taxon>
        <taxon>Bacilli</taxon>
        <taxon>Bacillales</taxon>
        <taxon>Paenibacillaceae</taxon>
        <taxon>Cohnella</taxon>
    </lineage>
</organism>
<dbReference type="SUPFAM" id="SSF53098">
    <property type="entry name" value="Ribonuclease H-like"/>
    <property type="match status" value="1"/>
</dbReference>
<dbReference type="InterPro" id="IPR036397">
    <property type="entry name" value="RNaseH_sf"/>
</dbReference>
<dbReference type="KEGG" id="cheb:HH215_07305"/>
<name>A0A7Z2VGX5_9BACL</name>
<dbReference type="GO" id="GO:0003676">
    <property type="term" value="F:nucleic acid binding"/>
    <property type="evidence" value="ECO:0007669"/>
    <property type="project" value="InterPro"/>
</dbReference>
<dbReference type="AlphaFoldDB" id="A0A7Z2VGX5"/>
<dbReference type="InterPro" id="IPR012337">
    <property type="entry name" value="RNaseH-like_sf"/>
</dbReference>